<dbReference type="SUPFAM" id="SSF51182">
    <property type="entry name" value="RmlC-like cupins"/>
    <property type="match status" value="1"/>
</dbReference>
<dbReference type="InterPro" id="IPR011051">
    <property type="entry name" value="RmlC_Cupin_sf"/>
</dbReference>
<dbReference type="InterPro" id="IPR005708">
    <property type="entry name" value="Homogentis_dOase"/>
</dbReference>
<comment type="caution">
    <text evidence="12">The sequence shown here is derived from an EMBL/GenBank/DDBJ whole genome shotgun (WGS) entry which is preliminary data.</text>
</comment>
<protein>
    <recommendedName>
        <fullName evidence="3">Homogentisate 1,2-dioxygenase</fullName>
        <ecNumber evidence="2">1.13.11.5</ecNumber>
    </recommendedName>
    <alternativeName>
        <fullName evidence="8">Homogentisate oxygenase</fullName>
    </alternativeName>
    <alternativeName>
        <fullName evidence="9">Homogentisic acid oxidase</fullName>
    </alternativeName>
    <alternativeName>
        <fullName evidence="10">Homogentisicase</fullName>
    </alternativeName>
</protein>
<evidence type="ECO:0000256" key="1">
    <source>
        <dbReference type="ARBA" id="ARBA00004704"/>
    </source>
</evidence>
<evidence type="ECO:0000313" key="12">
    <source>
        <dbReference type="EMBL" id="MFH4984585.1"/>
    </source>
</evidence>
<dbReference type="GO" id="GO:0046872">
    <property type="term" value="F:metal ion binding"/>
    <property type="evidence" value="ECO:0007669"/>
    <property type="project" value="UniProtKB-KW"/>
</dbReference>
<accession>A0ABD6F4I5</accession>
<organism evidence="12 13">
    <name type="scientific">Gnathostoma spinigerum</name>
    <dbReference type="NCBI Taxonomy" id="75299"/>
    <lineage>
        <taxon>Eukaryota</taxon>
        <taxon>Metazoa</taxon>
        <taxon>Ecdysozoa</taxon>
        <taxon>Nematoda</taxon>
        <taxon>Chromadorea</taxon>
        <taxon>Rhabditida</taxon>
        <taxon>Spirurina</taxon>
        <taxon>Gnathostomatomorpha</taxon>
        <taxon>Gnathostomatoidea</taxon>
        <taxon>Gnathostomatidae</taxon>
        <taxon>Gnathostoma</taxon>
    </lineage>
</organism>
<dbReference type="EMBL" id="JBGFUD010018904">
    <property type="protein sequence ID" value="MFH4984585.1"/>
    <property type="molecule type" value="Genomic_DNA"/>
</dbReference>
<evidence type="ECO:0000256" key="6">
    <source>
        <dbReference type="ARBA" id="ARBA00023002"/>
    </source>
</evidence>
<dbReference type="Pfam" id="PF20510">
    <property type="entry name" value="HgmA_N"/>
    <property type="match status" value="1"/>
</dbReference>
<keyword evidence="4" id="KW-0479">Metal-binding</keyword>
<evidence type="ECO:0000259" key="11">
    <source>
        <dbReference type="Pfam" id="PF20510"/>
    </source>
</evidence>
<dbReference type="InterPro" id="IPR046452">
    <property type="entry name" value="HgmA_N"/>
</dbReference>
<comment type="pathway">
    <text evidence="1">Amino-acid degradation; L-phenylalanine degradation; acetoacetate and fumarate from L-phenylalanine: step 4/6.</text>
</comment>
<keyword evidence="6" id="KW-0560">Oxidoreductase</keyword>
<keyword evidence="5" id="KW-0223">Dioxygenase</keyword>
<evidence type="ECO:0000256" key="3">
    <source>
        <dbReference type="ARBA" id="ARBA00018757"/>
    </source>
</evidence>
<dbReference type="PANTHER" id="PTHR11056:SF0">
    <property type="entry name" value="HOMOGENTISATE 1,2-DIOXYGENASE"/>
    <property type="match status" value="1"/>
</dbReference>
<evidence type="ECO:0000256" key="5">
    <source>
        <dbReference type="ARBA" id="ARBA00022964"/>
    </source>
</evidence>
<feature type="domain" description="Homogentisate 1,2-dioxygenase N-terminal" evidence="11">
    <location>
        <begin position="18"/>
        <end position="159"/>
    </location>
</feature>
<evidence type="ECO:0000313" key="13">
    <source>
        <dbReference type="Proteomes" id="UP001608902"/>
    </source>
</evidence>
<evidence type="ECO:0000256" key="2">
    <source>
        <dbReference type="ARBA" id="ARBA00013127"/>
    </source>
</evidence>
<keyword evidence="7" id="KW-0408">Iron</keyword>
<gene>
    <name evidence="12" type="ORF">AB6A40_011294</name>
</gene>
<reference evidence="12 13" key="1">
    <citation type="submission" date="2024-08" db="EMBL/GenBank/DDBJ databases">
        <title>Gnathostoma spinigerum genome.</title>
        <authorList>
            <person name="Gonzalez-Bertolin B."/>
            <person name="Monzon S."/>
            <person name="Zaballos A."/>
            <person name="Jimenez P."/>
            <person name="Dekumyoy P."/>
            <person name="Varona S."/>
            <person name="Cuesta I."/>
            <person name="Sumanam S."/>
            <person name="Adisakwattana P."/>
            <person name="Gasser R.B."/>
            <person name="Hernandez-Gonzalez A."/>
            <person name="Young N.D."/>
            <person name="Perteguer M.J."/>
        </authorList>
    </citation>
    <scope>NUCLEOTIDE SEQUENCE [LARGE SCALE GENOMIC DNA]</scope>
    <source>
        <strain evidence="12">AL3</strain>
        <tissue evidence="12">Liver</tissue>
    </source>
</reference>
<evidence type="ECO:0000256" key="7">
    <source>
        <dbReference type="ARBA" id="ARBA00023004"/>
    </source>
</evidence>
<evidence type="ECO:0000256" key="9">
    <source>
        <dbReference type="ARBA" id="ARBA00030437"/>
    </source>
</evidence>
<evidence type="ECO:0000256" key="10">
    <source>
        <dbReference type="ARBA" id="ARBA00033225"/>
    </source>
</evidence>
<dbReference type="PANTHER" id="PTHR11056">
    <property type="entry name" value="HOMOGENTISATE 1,2-DIOXYGENASE"/>
    <property type="match status" value="1"/>
</dbReference>
<dbReference type="AlphaFoldDB" id="A0ABD6F4I5"/>
<evidence type="ECO:0000256" key="4">
    <source>
        <dbReference type="ARBA" id="ARBA00022723"/>
    </source>
</evidence>
<dbReference type="Proteomes" id="UP001608902">
    <property type="component" value="Unassembled WGS sequence"/>
</dbReference>
<dbReference type="EC" id="1.13.11.5" evidence="2"/>
<sequence length="159" mass="18554">MKGENRGRRHFRQIQFLQYQKGFGNEFSSEDPRCPNSLPLGQNNPQKCPYGLYAEQLSGTAFTAPRSTNKRSWLYRIRPSVLHEPFKNYTKSKFTNNFTEFEPNPNQLRWHPFPLQNQQETDFIEGLYTVCGGGDVISRNGLAIHMYACNKAMKDRCFY</sequence>
<name>A0ABD6F4I5_9BILA</name>
<dbReference type="GO" id="GO:0004411">
    <property type="term" value="F:homogentisate 1,2-dioxygenase activity"/>
    <property type="evidence" value="ECO:0007669"/>
    <property type="project" value="UniProtKB-EC"/>
</dbReference>
<keyword evidence="13" id="KW-1185">Reference proteome</keyword>
<proteinExistence type="predicted"/>
<evidence type="ECO:0000256" key="8">
    <source>
        <dbReference type="ARBA" id="ARBA00030235"/>
    </source>
</evidence>
<feature type="non-terminal residue" evidence="12">
    <location>
        <position position="159"/>
    </location>
</feature>